<gene>
    <name evidence="1" type="ORF">HPHI1048_LOCUS14674</name>
</gene>
<proteinExistence type="predicted"/>
<protein>
    <submittedName>
        <fullName evidence="1">Uncharacterized protein</fullName>
    </submittedName>
</protein>
<dbReference type="EMBL" id="HBEO01021662">
    <property type="protein sequence ID" value="CAD8491790.1"/>
    <property type="molecule type" value="Transcribed_RNA"/>
</dbReference>
<organism evidence="1">
    <name type="scientific">Hanusia phi</name>
    <dbReference type="NCBI Taxonomy" id="3032"/>
    <lineage>
        <taxon>Eukaryota</taxon>
        <taxon>Cryptophyceae</taxon>
        <taxon>Pyrenomonadales</taxon>
        <taxon>Geminigeraceae</taxon>
        <taxon>Hanusia</taxon>
    </lineage>
</organism>
<evidence type="ECO:0000313" key="1">
    <source>
        <dbReference type="EMBL" id="CAD8491790.1"/>
    </source>
</evidence>
<dbReference type="AlphaFoldDB" id="A0A7S0ERC0"/>
<sequence length="119" mass="13571">MQERKSHLMAMINVLKSSVESCDNNMCVKSNMERCHSMYRLKENNSFNDIPKFCRSSSLPLLNMQLVHRAEKRAAIEKGIDREGNFVDNGGYSKVLMVRSNPMDSSIDVNGNFVLRSHS</sequence>
<accession>A0A7S0ERC0</accession>
<reference evidence="1" key="1">
    <citation type="submission" date="2021-01" db="EMBL/GenBank/DDBJ databases">
        <authorList>
            <person name="Corre E."/>
            <person name="Pelletier E."/>
            <person name="Niang G."/>
            <person name="Scheremetjew M."/>
            <person name="Finn R."/>
            <person name="Kale V."/>
            <person name="Holt S."/>
            <person name="Cochrane G."/>
            <person name="Meng A."/>
            <person name="Brown T."/>
            <person name="Cohen L."/>
        </authorList>
    </citation>
    <scope>NUCLEOTIDE SEQUENCE</scope>
    <source>
        <strain evidence="1">CCMP325</strain>
    </source>
</reference>
<name>A0A7S0ERC0_9CRYP</name>